<dbReference type="Gene3D" id="3.10.129.10">
    <property type="entry name" value="Hotdog Thioesterase"/>
    <property type="match status" value="1"/>
</dbReference>
<feature type="region of interest" description="Disordered" evidence="1">
    <location>
        <begin position="330"/>
        <end position="424"/>
    </location>
</feature>
<sequence length="509" mass="55021">MSMYKLVPAKYINRLNLELQRTFLVVLSLLKTHRRKAILLSMGPSTILKFITVMLPIIKLMPTLIKAVRTLSYFAKSNSNNNGNNNRNRNNALANRDANNAAAAGDGIGMSMDELNEILWTPAEDMYWERVNAMVTRFGLCKTLGITLAGVRPGRVEVVMPFRTEVSGEGGAFHASLLPTLIALTSQLTGMTLLPRYFTLKPIDFKCNILSDCDASTYLLVARGAVVVRGDHSITVKVEVLKASGSGDVSATSPSASGPSLLSWRTWVGSSAPPSPSISMAEQVLIPGTGIERSKFTICASGTQTSVVVRAGTDANDEEDKEMKRLKKEREQHLQNLKRSTSASSSSSSQILQYQQQEEFDADTEMDESTIILGDSLRVSSPTPTPPRSPSPLLTTVTKPVASSPVSSPVASTIERSSYSEVSSPSSSTVLVESSEQVANSTSSIHRILSSTSSSSKVATTTSTTSSIPVLFGSALRQDTDVSDTDHSHQHHHHHTYDATSDTEAWQGR</sequence>
<feature type="compositionally biased region" description="Basic and acidic residues" evidence="1">
    <location>
        <begin position="479"/>
        <end position="488"/>
    </location>
</feature>
<reference evidence="2 3" key="1">
    <citation type="submission" date="2011-02" db="EMBL/GenBank/DDBJ databases">
        <title>The Genome Sequence of Mortierella verticillata NRRL 6337.</title>
        <authorList>
            <consortium name="The Broad Institute Genome Sequencing Platform"/>
            <person name="Russ C."/>
            <person name="Cuomo C."/>
            <person name="Burger G."/>
            <person name="Gray M.W."/>
            <person name="Holland P.W.H."/>
            <person name="King N."/>
            <person name="Lang F.B.F."/>
            <person name="Roger A.J."/>
            <person name="Ruiz-Trillo I."/>
            <person name="Young S.K."/>
            <person name="Zeng Q."/>
            <person name="Gargeya S."/>
            <person name="Alvarado L."/>
            <person name="Berlin A."/>
            <person name="Chapman S.B."/>
            <person name="Chen Z."/>
            <person name="Freedman E."/>
            <person name="Gellesch M."/>
            <person name="Goldberg J."/>
            <person name="Griggs A."/>
            <person name="Gujja S."/>
            <person name="Heilman E."/>
            <person name="Heiman D."/>
            <person name="Howarth C."/>
            <person name="Mehta T."/>
            <person name="Neiman D."/>
            <person name="Pearson M."/>
            <person name="Roberts A."/>
            <person name="Saif S."/>
            <person name="Shea T."/>
            <person name="Shenoy N."/>
            <person name="Sisk P."/>
            <person name="Stolte C."/>
            <person name="Sykes S."/>
            <person name="White J."/>
            <person name="Yandava C."/>
            <person name="Haas B."/>
            <person name="Nusbaum C."/>
            <person name="Birren B."/>
        </authorList>
    </citation>
    <scope>NUCLEOTIDE SEQUENCE [LARGE SCALE GENOMIC DNA]</scope>
    <source>
        <strain evidence="2 3">NRRL 6337</strain>
    </source>
</reference>
<protein>
    <recommendedName>
        <fullName evidence="4">Thioesterase domain-containing protein</fullName>
    </recommendedName>
</protein>
<proteinExistence type="predicted"/>
<gene>
    <name evidence="2" type="ORF">MVEG_12052</name>
</gene>
<feature type="compositionally biased region" description="Low complexity" evidence="1">
    <location>
        <begin position="340"/>
        <end position="357"/>
    </location>
</feature>
<evidence type="ECO:0000313" key="2">
    <source>
        <dbReference type="EMBL" id="KFH62660.1"/>
    </source>
</evidence>
<feature type="compositionally biased region" description="Low complexity" evidence="1">
    <location>
        <begin position="391"/>
        <end position="424"/>
    </location>
</feature>
<feature type="compositionally biased region" description="Acidic residues" evidence="1">
    <location>
        <begin position="358"/>
        <end position="368"/>
    </location>
</feature>
<name>A0A086TL33_9FUNG</name>
<evidence type="ECO:0000256" key="1">
    <source>
        <dbReference type="SAM" id="MobiDB-lite"/>
    </source>
</evidence>
<dbReference type="Proteomes" id="UP000243308">
    <property type="component" value="Unassembled WGS sequence"/>
</dbReference>
<evidence type="ECO:0000313" key="3">
    <source>
        <dbReference type="Proteomes" id="UP000243308"/>
    </source>
</evidence>
<feature type="region of interest" description="Disordered" evidence="1">
    <location>
        <begin position="479"/>
        <end position="509"/>
    </location>
</feature>
<dbReference type="OrthoDB" id="2436930at2759"/>
<accession>A0A086TL33</accession>
<dbReference type="EMBL" id="KN042431">
    <property type="protein sequence ID" value="KFH62660.1"/>
    <property type="molecule type" value="Genomic_DNA"/>
</dbReference>
<dbReference type="SUPFAM" id="SSF54637">
    <property type="entry name" value="Thioesterase/thiol ester dehydrase-isomerase"/>
    <property type="match status" value="1"/>
</dbReference>
<keyword evidence="3" id="KW-1185">Reference proteome</keyword>
<organism evidence="2 3">
    <name type="scientific">Podila verticillata NRRL 6337</name>
    <dbReference type="NCBI Taxonomy" id="1069443"/>
    <lineage>
        <taxon>Eukaryota</taxon>
        <taxon>Fungi</taxon>
        <taxon>Fungi incertae sedis</taxon>
        <taxon>Mucoromycota</taxon>
        <taxon>Mortierellomycotina</taxon>
        <taxon>Mortierellomycetes</taxon>
        <taxon>Mortierellales</taxon>
        <taxon>Mortierellaceae</taxon>
        <taxon>Podila</taxon>
    </lineage>
</organism>
<evidence type="ECO:0008006" key="4">
    <source>
        <dbReference type="Google" id="ProtNLM"/>
    </source>
</evidence>
<dbReference type="AlphaFoldDB" id="A0A086TL33"/>
<dbReference type="InterPro" id="IPR029069">
    <property type="entry name" value="HotDog_dom_sf"/>
</dbReference>